<dbReference type="GO" id="GO:0016491">
    <property type="term" value="F:oxidoreductase activity"/>
    <property type="evidence" value="ECO:0007669"/>
    <property type="project" value="InterPro"/>
</dbReference>
<dbReference type="EMBL" id="LJQC01000980">
    <property type="protein sequence ID" value="KPW89652.1"/>
    <property type="molecule type" value="Genomic_DNA"/>
</dbReference>
<dbReference type="Proteomes" id="UP000051335">
    <property type="component" value="Unassembled WGS sequence"/>
</dbReference>
<protein>
    <submittedName>
        <fullName evidence="1">N-succinylglutamate 5-semialdehyde dehydrogenase</fullName>
    </submittedName>
</protein>
<dbReference type="PATRIC" id="fig|317659.3.peg.46"/>
<evidence type="ECO:0000313" key="1">
    <source>
        <dbReference type="EMBL" id="KPW89652.1"/>
    </source>
</evidence>
<accession>A0A0P9MCU3</accession>
<evidence type="ECO:0000313" key="2">
    <source>
        <dbReference type="Proteomes" id="UP000051335"/>
    </source>
</evidence>
<name>A0A0P9MCU3_9PSED</name>
<feature type="non-terminal residue" evidence="1">
    <location>
        <position position="1"/>
    </location>
</feature>
<dbReference type="InterPro" id="IPR016161">
    <property type="entry name" value="Ald_DH/histidinol_DH"/>
</dbReference>
<reference evidence="1 2" key="1">
    <citation type="submission" date="2015-09" db="EMBL/GenBank/DDBJ databases">
        <title>Genome announcement of multiple Pseudomonas syringae strains.</title>
        <authorList>
            <person name="Thakur S."/>
            <person name="Wang P.W."/>
            <person name="Gong Y."/>
            <person name="Weir B.S."/>
            <person name="Guttman D.S."/>
        </authorList>
    </citation>
    <scope>NUCLEOTIDE SEQUENCE [LARGE SCALE GENOMIC DNA]</scope>
    <source>
        <strain evidence="1 2">ICMP17001</strain>
    </source>
</reference>
<keyword evidence="2" id="KW-1185">Reference proteome</keyword>
<organism evidence="1 2">
    <name type="scientific">Pseudomonas syringae pv. coryli</name>
    <dbReference type="NCBI Taxonomy" id="317659"/>
    <lineage>
        <taxon>Bacteria</taxon>
        <taxon>Pseudomonadati</taxon>
        <taxon>Pseudomonadota</taxon>
        <taxon>Gammaproteobacteria</taxon>
        <taxon>Pseudomonadales</taxon>
        <taxon>Pseudomonadaceae</taxon>
        <taxon>Pseudomonas</taxon>
    </lineage>
</organism>
<comment type="caution">
    <text evidence="1">The sequence shown here is derived from an EMBL/GenBank/DDBJ whole genome shotgun (WGS) entry which is preliminary data.</text>
</comment>
<proteinExistence type="predicted"/>
<sequence length="61" mass="6182">VNWNKPLTGAASSAPFGGVGASGNHRASAYYAADYCAYPVASLEAGRLTLPATLTPGIRLS</sequence>
<dbReference type="AlphaFoldDB" id="A0A0P9MCU3"/>
<gene>
    <name evidence="1" type="ORF">ALO75_04018</name>
</gene>
<dbReference type="SUPFAM" id="SSF53720">
    <property type="entry name" value="ALDH-like"/>
    <property type="match status" value="1"/>
</dbReference>